<dbReference type="Proteomes" id="UP000256326">
    <property type="component" value="Unassembled WGS sequence"/>
</dbReference>
<proteinExistence type="predicted"/>
<dbReference type="AlphaFoldDB" id="A0A3D9CQN6"/>
<sequence>MHRTFLKNNCLLEFQTNQKGNYRNSFYPISEVLKIANKKCGWGFSKNILEKYAGEDEYIMKINFSIMHLMKYIEF</sequence>
<protein>
    <submittedName>
        <fullName evidence="1">Uncharacterized protein</fullName>
    </submittedName>
</protein>
<reference evidence="1 2" key="1">
    <citation type="journal article" date="2006" name="Int. J. Syst. Evol. Microbiol.">
        <title>Chryseobacterium hispanicum sp. nov., isolated from the drinking water distribution system of Sevilla, Spain.</title>
        <authorList>
            <person name="Gallego V."/>
            <person name="Garcia M.T."/>
            <person name="Ventosa A."/>
        </authorList>
    </citation>
    <scope>NUCLEOTIDE SEQUENCE [LARGE SCALE GENOMIC DNA]</scope>
    <source>
        <strain evidence="1 2">KCTC 22104</strain>
    </source>
</reference>
<gene>
    <name evidence="1" type="ORF">DRF58_14555</name>
</gene>
<evidence type="ECO:0000313" key="1">
    <source>
        <dbReference type="EMBL" id="REC68116.1"/>
    </source>
</evidence>
<evidence type="ECO:0000313" key="2">
    <source>
        <dbReference type="Proteomes" id="UP000256326"/>
    </source>
</evidence>
<dbReference type="EMBL" id="QNUG01000038">
    <property type="protein sequence ID" value="REC68116.1"/>
    <property type="molecule type" value="Genomic_DNA"/>
</dbReference>
<keyword evidence="2" id="KW-1185">Reference proteome</keyword>
<comment type="caution">
    <text evidence="1">The sequence shown here is derived from an EMBL/GenBank/DDBJ whole genome shotgun (WGS) entry which is preliminary data.</text>
</comment>
<organism evidence="1 2">
    <name type="scientific">Epilithonimonas hispanica</name>
    <dbReference type="NCBI Taxonomy" id="358687"/>
    <lineage>
        <taxon>Bacteria</taxon>
        <taxon>Pseudomonadati</taxon>
        <taxon>Bacteroidota</taxon>
        <taxon>Flavobacteriia</taxon>
        <taxon>Flavobacteriales</taxon>
        <taxon>Weeksellaceae</taxon>
        <taxon>Chryseobacterium group</taxon>
        <taxon>Epilithonimonas</taxon>
    </lineage>
</organism>
<accession>A0A3D9CQN6</accession>
<name>A0A3D9CQN6_9FLAO</name>